<dbReference type="PRINTS" id="PR00019">
    <property type="entry name" value="LEURICHRPT"/>
</dbReference>
<dbReference type="Gene3D" id="3.80.10.10">
    <property type="entry name" value="Ribonuclease Inhibitor"/>
    <property type="match status" value="1"/>
</dbReference>
<evidence type="ECO:0000256" key="9">
    <source>
        <dbReference type="ARBA" id="ARBA00023170"/>
    </source>
</evidence>
<dbReference type="InterPro" id="IPR032675">
    <property type="entry name" value="LRR_dom_sf"/>
</dbReference>
<dbReference type="InterPro" id="IPR001611">
    <property type="entry name" value="Leu-rich_rpt"/>
</dbReference>
<keyword evidence="6" id="KW-0677">Repeat</keyword>
<keyword evidence="10" id="KW-0325">Glycoprotein</keyword>
<evidence type="ECO:0000256" key="2">
    <source>
        <dbReference type="ARBA" id="ARBA00009592"/>
    </source>
</evidence>
<dbReference type="PANTHER" id="PTHR27004">
    <property type="entry name" value="RECEPTOR-LIKE PROTEIN 12 ISOFORM X1"/>
    <property type="match status" value="1"/>
</dbReference>
<protein>
    <recommendedName>
        <fullName evidence="13">Receptor-like protein 12</fullName>
    </recommendedName>
</protein>
<keyword evidence="8" id="KW-0472">Membrane</keyword>
<evidence type="ECO:0000256" key="8">
    <source>
        <dbReference type="ARBA" id="ARBA00023136"/>
    </source>
</evidence>
<comment type="similarity">
    <text evidence="2">Belongs to the RLP family.</text>
</comment>
<keyword evidence="3" id="KW-1003">Cell membrane</keyword>
<sequence>MSNKGVVMNYKELQHLYYMVAIDLSSNRISGIIPDVMGELKSLVLLNLSNNMLSGNIPSSLRKLTNLEALDLSLNNLSGNIPQQLTELTFLEFFNVSFNKLTGTIPENGQFSTFQENSFEGNQGLCGIQLLKKCEDHGMGSMPQSDNGDQDSGSSLVQFDWKIILIGYGGGLVAGLSLGNIFGPNILAWLGKIFKGSNLVL</sequence>
<proteinExistence type="inferred from homology"/>
<accession>A0ABU6Z1T9</accession>
<gene>
    <name evidence="11" type="ORF">PIB30_008876</name>
</gene>
<dbReference type="PANTHER" id="PTHR27004:SF460">
    <property type="entry name" value="RECEPTOR-LIKE PROTEIN 33"/>
    <property type="match status" value="1"/>
</dbReference>
<organism evidence="11 12">
    <name type="scientific">Stylosanthes scabra</name>
    <dbReference type="NCBI Taxonomy" id="79078"/>
    <lineage>
        <taxon>Eukaryota</taxon>
        <taxon>Viridiplantae</taxon>
        <taxon>Streptophyta</taxon>
        <taxon>Embryophyta</taxon>
        <taxon>Tracheophyta</taxon>
        <taxon>Spermatophyta</taxon>
        <taxon>Magnoliopsida</taxon>
        <taxon>eudicotyledons</taxon>
        <taxon>Gunneridae</taxon>
        <taxon>Pentapetalae</taxon>
        <taxon>rosids</taxon>
        <taxon>fabids</taxon>
        <taxon>Fabales</taxon>
        <taxon>Fabaceae</taxon>
        <taxon>Papilionoideae</taxon>
        <taxon>50 kb inversion clade</taxon>
        <taxon>dalbergioids sensu lato</taxon>
        <taxon>Dalbergieae</taxon>
        <taxon>Pterocarpus clade</taxon>
        <taxon>Stylosanthes</taxon>
    </lineage>
</organism>
<comment type="caution">
    <text evidence="11">The sequence shown here is derived from an EMBL/GenBank/DDBJ whole genome shotgun (WGS) entry which is preliminary data.</text>
</comment>
<name>A0ABU6Z1T9_9FABA</name>
<keyword evidence="7" id="KW-1133">Transmembrane helix</keyword>
<evidence type="ECO:0000256" key="6">
    <source>
        <dbReference type="ARBA" id="ARBA00022737"/>
    </source>
</evidence>
<dbReference type="SUPFAM" id="SSF52058">
    <property type="entry name" value="L domain-like"/>
    <property type="match status" value="1"/>
</dbReference>
<keyword evidence="9" id="KW-0675">Receptor</keyword>
<keyword evidence="5" id="KW-0812">Transmembrane</keyword>
<evidence type="ECO:0000256" key="7">
    <source>
        <dbReference type="ARBA" id="ARBA00022989"/>
    </source>
</evidence>
<evidence type="ECO:0008006" key="13">
    <source>
        <dbReference type="Google" id="ProtNLM"/>
    </source>
</evidence>
<evidence type="ECO:0000313" key="11">
    <source>
        <dbReference type="EMBL" id="MED6216582.1"/>
    </source>
</evidence>
<keyword evidence="4" id="KW-0433">Leucine-rich repeat</keyword>
<keyword evidence="12" id="KW-1185">Reference proteome</keyword>
<dbReference type="EMBL" id="JASCZI010271880">
    <property type="protein sequence ID" value="MED6216582.1"/>
    <property type="molecule type" value="Genomic_DNA"/>
</dbReference>
<comment type="subcellular location">
    <subcellularLocation>
        <location evidence="1">Cell membrane</location>
        <topology evidence="1">Single-pass type I membrane protein</topology>
    </subcellularLocation>
</comment>
<dbReference type="Pfam" id="PF00560">
    <property type="entry name" value="LRR_1"/>
    <property type="match status" value="4"/>
</dbReference>
<evidence type="ECO:0000313" key="12">
    <source>
        <dbReference type="Proteomes" id="UP001341840"/>
    </source>
</evidence>
<evidence type="ECO:0000256" key="10">
    <source>
        <dbReference type="ARBA" id="ARBA00023180"/>
    </source>
</evidence>
<evidence type="ECO:0000256" key="3">
    <source>
        <dbReference type="ARBA" id="ARBA00022475"/>
    </source>
</evidence>
<evidence type="ECO:0000256" key="4">
    <source>
        <dbReference type="ARBA" id="ARBA00022614"/>
    </source>
</evidence>
<dbReference type="Proteomes" id="UP001341840">
    <property type="component" value="Unassembled WGS sequence"/>
</dbReference>
<evidence type="ECO:0000256" key="1">
    <source>
        <dbReference type="ARBA" id="ARBA00004251"/>
    </source>
</evidence>
<evidence type="ECO:0000256" key="5">
    <source>
        <dbReference type="ARBA" id="ARBA00022692"/>
    </source>
</evidence>
<reference evidence="11 12" key="1">
    <citation type="journal article" date="2023" name="Plants (Basel)">
        <title>Bridging the Gap: Combining Genomics and Transcriptomics Approaches to Understand Stylosanthes scabra, an Orphan Legume from the Brazilian Caatinga.</title>
        <authorList>
            <person name="Ferreira-Neto J.R.C."/>
            <person name="da Silva M.D."/>
            <person name="Binneck E."/>
            <person name="de Melo N.F."/>
            <person name="da Silva R.H."/>
            <person name="de Melo A.L.T.M."/>
            <person name="Pandolfi V."/>
            <person name="Bustamante F.O."/>
            <person name="Brasileiro-Vidal A.C."/>
            <person name="Benko-Iseppon A.M."/>
        </authorList>
    </citation>
    <scope>NUCLEOTIDE SEQUENCE [LARGE SCALE GENOMIC DNA]</scope>
    <source>
        <tissue evidence="11">Leaves</tissue>
    </source>
</reference>